<evidence type="ECO:0000313" key="4">
    <source>
        <dbReference type="Proteomes" id="UP001208017"/>
    </source>
</evidence>
<gene>
    <name evidence="3" type="ORF">OS242_20800</name>
</gene>
<dbReference type="PRINTS" id="PR00069">
    <property type="entry name" value="ALDKETRDTASE"/>
</dbReference>
<dbReference type="InterPro" id="IPR036812">
    <property type="entry name" value="NAD(P)_OxRdtase_dom_sf"/>
</dbReference>
<dbReference type="Pfam" id="PF00248">
    <property type="entry name" value="Aldo_ket_red"/>
    <property type="match status" value="1"/>
</dbReference>
<evidence type="ECO:0000313" key="3">
    <source>
        <dbReference type="EMBL" id="MCX7572351.1"/>
    </source>
</evidence>
<dbReference type="Gene3D" id="3.20.20.100">
    <property type="entry name" value="NADP-dependent oxidoreductase domain"/>
    <property type="match status" value="1"/>
</dbReference>
<evidence type="ECO:0000259" key="2">
    <source>
        <dbReference type="Pfam" id="PF00248"/>
    </source>
</evidence>
<dbReference type="EMBL" id="JAPMLT010000019">
    <property type="protein sequence ID" value="MCX7572351.1"/>
    <property type="molecule type" value="Genomic_DNA"/>
</dbReference>
<dbReference type="PANTHER" id="PTHR43364">
    <property type="entry name" value="NADH-SPECIFIC METHYLGLYOXAL REDUCTASE-RELATED"/>
    <property type="match status" value="1"/>
</dbReference>
<feature type="domain" description="NADP-dependent oxidoreductase" evidence="2">
    <location>
        <begin position="17"/>
        <end position="310"/>
    </location>
</feature>
<reference evidence="3 4" key="1">
    <citation type="submission" date="2022-11" db="EMBL/GenBank/DDBJ databases">
        <title>Study of microbial diversity in lake waters.</title>
        <authorList>
            <person name="Zhang J."/>
        </authorList>
    </citation>
    <scope>NUCLEOTIDE SEQUENCE [LARGE SCALE GENOMIC DNA]</scope>
    <source>
        <strain evidence="3 4">DT12</strain>
    </source>
</reference>
<dbReference type="PANTHER" id="PTHR43364:SF4">
    <property type="entry name" value="NAD(P)-LINKED OXIDOREDUCTASE SUPERFAMILY PROTEIN"/>
    <property type="match status" value="1"/>
</dbReference>
<organism evidence="3 4">
    <name type="scientific">Tumebacillus lacus</name>
    <dbReference type="NCBI Taxonomy" id="2995335"/>
    <lineage>
        <taxon>Bacteria</taxon>
        <taxon>Bacillati</taxon>
        <taxon>Bacillota</taxon>
        <taxon>Bacilli</taxon>
        <taxon>Bacillales</taxon>
        <taxon>Alicyclobacillaceae</taxon>
        <taxon>Tumebacillus</taxon>
    </lineage>
</organism>
<protein>
    <submittedName>
        <fullName evidence="3">Aldo/keto reductase</fullName>
    </submittedName>
</protein>
<name>A0ABT3X7D7_9BACL</name>
<keyword evidence="4" id="KW-1185">Reference proteome</keyword>
<dbReference type="Proteomes" id="UP001208017">
    <property type="component" value="Unassembled WGS sequence"/>
</dbReference>
<comment type="caution">
    <text evidence="3">The sequence shown here is derived from an EMBL/GenBank/DDBJ whole genome shotgun (WGS) entry which is preliminary data.</text>
</comment>
<evidence type="ECO:0000256" key="1">
    <source>
        <dbReference type="ARBA" id="ARBA00023002"/>
    </source>
</evidence>
<dbReference type="SUPFAM" id="SSF51430">
    <property type="entry name" value="NAD(P)-linked oxidoreductase"/>
    <property type="match status" value="1"/>
</dbReference>
<keyword evidence="1" id="KW-0560">Oxidoreductase</keyword>
<dbReference type="InterPro" id="IPR020471">
    <property type="entry name" value="AKR"/>
</dbReference>
<dbReference type="RefSeq" id="WP_267153600.1">
    <property type="nucleotide sequence ID" value="NZ_JAPMLT010000019.1"/>
</dbReference>
<dbReference type="InterPro" id="IPR050523">
    <property type="entry name" value="AKR_Detox_Biosynth"/>
</dbReference>
<dbReference type="InterPro" id="IPR023210">
    <property type="entry name" value="NADP_OxRdtase_dom"/>
</dbReference>
<proteinExistence type="predicted"/>
<accession>A0ABT3X7D7</accession>
<sequence>MQYVNLGRAGVKVSRYCLGTMMFGSWGIDEKESVKVIHRALDAGINFYDMADIYGGGTSEEIVGRALQHKRDEVILATKFKIRTEEGPNGEGASRYRIMRQVEESLKRLGTDYIDLYQIHRPDPTTPLDETMRALDDLVRQGKVRYIGCSNFDAWRIVESLWISDKMNLERFVTNQPSYSLLDRHIEQEIRPVSERYGLATLCYSPLGGGWLTGKYNNVAAMPEGSRGEQHGWDFTTPENQDKLRKVERLTAMAERKEITLAQLALAWLLHQGDSVIPIIGAKSVEQLNANLSAFDVQLSADELAEIENIVPSPYFDFSK</sequence>